<dbReference type="OrthoDB" id="5476885at2"/>
<evidence type="ECO:0000256" key="4">
    <source>
        <dbReference type="ARBA" id="ARBA00022553"/>
    </source>
</evidence>
<dbReference type="GO" id="GO:0000155">
    <property type="term" value="F:phosphorelay sensor kinase activity"/>
    <property type="evidence" value="ECO:0007669"/>
    <property type="project" value="InterPro"/>
</dbReference>
<evidence type="ECO:0000256" key="8">
    <source>
        <dbReference type="SAM" id="Coils"/>
    </source>
</evidence>
<evidence type="ECO:0000256" key="1">
    <source>
        <dbReference type="ARBA" id="ARBA00000085"/>
    </source>
</evidence>
<feature type="domain" description="PAC" evidence="13">
    <location>
        <begin position="362"/>
        <end position="414"/>
    </location>
</feature>
<dbReference type="EMBL" id="MAGO01000002">
    <property type="protein sequence ID" value="OCC16056.1"/>
    <property type="molecule type" value="Genomic_DNA"/>
</dbReference>
<dbReference type="RefSeq" id="WP_067616086.1">
    <property type="nucleotide sequence ID" value="NZ_MAGO01000002.1"/>
</dbReference>
<feature type="transmembrane region" description="Helical" evidence="9">
    <location>
        <begin position="16"/>
        <end position="35"/>
    </location>
</feature>
<dbReference type="CDD" id="cd06225">
    <property type="entry name" value="HAMP"/>
    <property type="match status" value="1"/>
</dbReference>
<dbReference type="Pfam" id="PF00512">
    <property type="entry name" value="HisKA"/>
    <property type="match status" value="1"/>
</dbReference>
<dbReference type="Gene3D" id="3.30.450.20">
    <property type="entry name" value="PAS domain"/>
    <property type="match status" value="1"/>
</dbReference>
<evidence type="ECO:0000259" key="11">
    <source>
        <dbReference type="PROSITE" id="PS50110"/>
    </source>
</evidence>
<dbReference type="Pfam" id="PF02518">
    <property type="entry name" value="HATPase_c"/>
    <property type="match status" value="1"/>
</dbReference>
<evidence type="ECO:0000256" key="6">
    <source>
        <dbReference type="ARBA" id="ARBA00022777"/>
    </source>
</evidence>
<dbReference type="SUPFAM" id="SSF55874">
    <property type="entry name" value="ATPase domain of HSP90 chaperone/DNA topoisomerase II/histidine kinase"/>
    <property type="match status" value="1"/>
</dbReference>
<dbReference type="CDD" id="cd00130">
    <property type="entry name" value="PAS"/>
    <property type="match status" value="1"/>
</dbReference>
<dbReference type="Pfam" id="PF08448">
    <property type="entry name" value="PAS_4"/>
    <property type="match status" value="1"/>
</dbReference>
<evidence type="ECO:0000313" key="16">
    <source>
        <dbReference type="Proteomes" id="UP000093080"/>
    </source>
</evidence>
<accession>A0A1B9F818</accession>
<dbReference type="Gene3D" id="1.10.287.130">
    <property type="match status" value="1"/>
</dbReference>
<dbReference type="PROSITE" id="PS50112">
    <property type="entry name" value="PAS"/>
    <property type="match status" value="1"/>
</dbReference>
<dbReference type="SUPFAM" id="SSF47384">
    <property type="entry name" value="Homodimeric domain of signal transducing histidine kinase"/>
    <property type="match status" value="1"/>
</dbReference>
<dbReference type="InterPro" id="IPR036890">
    <property type="entry name" value="HATPase_C_sf"/>
</dbReference>
<dbReference type="CDD" id="cd00082">
    <property type="entry name" value="HisKA"/>
    <property type="match status" value="1"/>
</dbReference>
<dbReference type="CDD" id="cd17546">
    <property type="entry name" value="REC_hyHK_CKI1_RcsC-like"/>
    <property type="match status" value="1"/>
</dbReference>
<dbReference type="PROSITE" id="PS50109">
    <property type="entry name" value="HIS_KIN"/>
    <property type="match status" value="1"/>
</dbReference>
<keyword evidence="4 7" id="KW-0597">Phosphoprotein</keyword>
<keyword evidence="6" id="KW-0418">Kinase</keyword>
<dbReference type="PROSITE" id="PS50113">
    <property type="entry name" value="PAC"/>
    <property type="match status" value="1"/>
</dbReference>
<dbReference type="Proteomes" id="UP000093080">
    <property type="component" value="Unassembled WGS sequence"/>
</dbReference>
<dbReference type="SMART" id="SM00091">
    <property type="entry name" value="PAS"/>
    <property type="match status" value="1"/>
</dbReference>
<dbReference type="SUPFAM" id="SSF52172">
    <property type="entry name" value="CheY-like"/>
    <property type="match status" value="1"/>
</dbReference>
<dbReference type="SMART" id="SM00387">
    <property type="entry name" value="HATPase_c"/>
    <property type="match status" value="1"/>
</dbReference>
<dbReference type="PANTHER" id="PTHR43065">
    <property type="entry name" value="SENSOR HISTIDINE KINASE"/>
    <property type="match status" value="1"/>
</dbReference>
<dbReference type="InterPro" id="IPR000700">
    <property type="entry name" value="PAS-assoc_C"/>
</dbReference>
<protein>
    <recommendedName>
        <fullName evidence="3">histidine kinase</fullName>
        <ecNumber evidence="3">2.7.13.3</ecNumber>
    </recommendedName>
</protein>
<evidence type="ECO:0000259" key="10">
    <source>
        <dbReference type="PROSITE" id="PS50109"/>
    </source>
</evidence>
<name>A0A1B9F818_9BACT</name>
<dbReference type="NCBIfam" id="TIGR00229">
    <property type="entry name" value="sensory_box"/>
    <property type="match status" value="1"/>
</dbReference>
<feature type="transmembrane region" description="Helical" evidence="9">
    <location>
        <begin position="182"/>
        <end position="202"/>
    </location>
</feature>
<dbReference type="InterPro" id="IPR001789">
    <property type="entry name" value="Sig_transdc_resp-reg_receiver"/>
</dbReference>
<dbReference type="InterPro" id="IPR005467">
    <property type="entry name" value="His_kinase_dom"/>
</dbReference>
<dbReference type="STRING" id="1156395.DBT_0518"/>
<dbReference type="InterPro" id="IPR003660">
    <property type="entry name" value="HAMP_dom"/>
</dbReference>
<dbReference type="InterPro" id="IPR035965">
    <property type="entry name" value="PAS-like_dom_sf"/>
</dbReference>
<comment type="caution">
    <text evidence="15">The sequence shown here is derived from an EMBL/GenBank/DDBJ whole genome shotgun (WGS) entry which is preliminary data.</text>
</comment>
<feature type="domain" description="Response regulatory" evidence="11">
    <location>
        <begin position="663"/>
        <end position="783"/>
    </location>
</feature>
<comment type="subcellular location">
    <subcellularLocation>
        <location evidence="2">Membrane</location>
    </subcellularLocation>
</comment>
<dbReference type="SMART" id="SM00388">
    <property type="entry name" value="HisKA"/>
    <property type="match status" value="1"/>
</dbReference>
<dbReference type="SUPFAM" id="SSF55785">
    <property type="entry name" value="PYP-like sensor domain (PAS domain)"/>
    <property type="match status" value="1"/>
</dbReference>
<keyword evidence="5" id="KW-0808">Transferase</keyword>
<evidence type="ECO:0000313" key="15">
    <source>
        <dbReference type="EMBL" id="OCC16056.1"/>
    </source>
</evidence>
<dbReference type="Gene3D" id="3.40.50.2300">
    <property type="match status" value="1"/>
</dbReference>
<evidence type="ECO:0000256" key="2">
    <source>
        <dbReference type="ARBA" id="ARBA00004370"/>
    </source>
</evidence>
<dbReference type="SMART" id="SM00448">
    <property type="entry name" value="REC"/>
    <property type="match status" value="1"/>
</dbReference>
<dbReference type="Gene3D" id="3.30.565.10">
    <property type="entry name" value="Histidine kinase-like ATPase, C-terminal domain"/>
    <property type="match status" value="1"/>
</dbReference>
<reference evidence="15 16" key="1">
    <citation type="submission" date="2016-06" db="EMBL/GenBank/DDBJ databases">
        <title>Respiratory ammonification of nitrate coupled to the oxidation of elemental sulfur in deep-sea autotrophic thermophilic bacteria.</title>
        <authorList>
            <person name="Slobodkina G.B."/>
            <person name="Mardanov A.V."/>
            <person name="Ravin N.V."/>
            <person name="Frolova A.A."/>
            <person name="Viryasiv M.B."/>
            <person name="Chernyh N.A."/>
            <person name="Bonch-Osmolovskaya E.A."/>
            <person name="Slobodkin A.I."/>
        </authorList>
    </citation>
    <scope>NUCLEOTIDE SEQUENCE [LARGE SCALE GENOMIC DNA]</scope>
    <source>
        <strain evidence="15 16">S69</strain>
    </source>
</reference>
<dbReference type="InterPro" id="IPR011006">
    <property type="entry name" value="CheY-like_superfamily"/>
</dbReference>
<comment type="catalytic activity">
    <reaction evidence="1">
        <text>ATP + protein L-histidine = ADP + protein N-phospho-L-histidine.</text>
        <dbReference type="EC" id="2.7.13.3"/>
    </reaction>
</comment>
<dbReference type="GO" id="GO:0016020">
    <property type="term" value="C:membrane"/>
    <property type="evidence" value="ECO:0007669"/>
    <property type="project" value="UniProtKB-SubCell"/>
</dbReference>
<proteinExistence type="predicted"/>
<feature type="domain" description="PAS" evidence="12">
    <location>
        <begin position="284"/>
        <end position="357"/>
    </location>
</feature>
<dbReference type="PROSITE" id="PS50110">
    <property type="entry name" value="RESPONSE_REGULATORY"/>
    <property type="match status" value="1"/>
</dbReference>
<feature type="coiled-coil region" evidence="8">
    <location>
        <begin position="264"/>
        <end position="291"/>
    </location>
</feature>
<dbReference type="InterPro" id="IPR003661">
    <property type="entry name" value="HisK_dim/P_dom"/>
</dbReference>
<dbReference type="PROSITE" id="PS50885">
    <property type="entry name" value="HAMP"/>
    <property type="match status" value="1"/>
</dbReference>
<keyword evidence="16" id="KW-1185">Reference proteome</keyword>
<dbReference type="InterPro" id="IPR000014">
    <property type="entry name" value="PAS"/>
</dbReference>
<dbReference type="InterPro" id="IPR013656">
    <property type="entry name" value="PAS_4"/>
</dbReference>
<organism evidence="15 16">
    <name type="scientific">Dissulfuribacter thermophilus</name>
    <dbReference type="NCBI Taxonomy" id="1156395"/>
    <lineage>
        <taxon>Bacteria</taxon>
        <taxon>Pseudomonadati</taxon>
        <taxon>Thermodesulfobacteriota</taxon>
        <taxon>Dissulfuribacteria</taxon>
        <taxon>Dissulfuribacterales</taxon>
        <taxon>Dissulfuribacteraceae</taxon>
        <taxon>Dissulfuribacter</taxon>
    </lineage>
</organism>
<dbReference type="InterPro" id="IPR003594">
    <property type="entry name" value="HATPase_dom"/>
</dbReference>
<dbReference type="Pfam" id="PF00072">
    <property type="entry name" value="Response_reg"/>
    <property type="match status" value="1"/>
</dbReference>
<dbReference type="InterPro" id="IPR036097">
    <property type="entry name" value="HisK_dim/P_sf"/>
</dbReference>
<feature type="domain" description="Histidine kinase" evidence="10">
    <location>
        <begin position="427"/>
        <end position="642"/>
    </location>
</feature>
<keyword evidence="9" id="KW-0472">Membrane</keyword>
<keyword evidence="9" id="KW-1133">Transmembrane helix</keyword>
<evidence type="ECO:0000256" key="5">
    <source>
        <dbReference type="ARBA" id="ARBA00022679"/>
    </source>
</evidence>
<dbReference type="Gene3D" id="6.10.340.10">
    <property type="match status" value="1"/>
</dbReference>
<dbReference type="PANTHER" id="PTHR43065:SF42">
    <property type="entry name" value="TWO-COMPONENT SENSOR PPRA"/>
    <property type="match status" value="1"/>
</dbReference>
<evidence type="ECO:0000259" key="14">
    <source>
        <dbReference type="PROSITE" id="PS50885"/>
    </source>
</evidence>
<keyword evidence="9" id="KW-0812">Transmembrane</keyword>
<sequence length="784" mass="88243">MKFKDLKGIKLKSLQLFFGIAICLLITTISVPLFFSGTLLMESIILDFGEKLLNANLHQLLEHVDRRYKTLERIGLEDSLAHQREIKEISLKEFSKFNFGESGGVFVIEDNGSITLPGPLKSIGPNEFQILFKQLQHNKKGFIEYHAGRTNFCSVFTYYPKWKSYIGISIKRAELFKSKYKYIFINTLTLMMALCIAFLFILKIEETILRPILSMAKYADEVSKGNYSYKLSGTFKYELQRLKDNFIRMVCKLKDKIEESQTQLKIIQDREIQLKSALNALEREKERLAITLKSIGDGVITTDIIGRIDIMNDVAERLTGWQWKDAYGMPLKDVFNIVNEKTGEPVVDPVSKVIDRGKVVSLTNHTVLISKDGTKRLISASAAPIKDHEGSIIGVALVFRDITEKRRIEEEFLKIEKLKSVGVLAGGIAHDFNNILTAILGNISLLGLSEDLDERKRKIIEQAEKACLRARDLTQQLLTFAKGGSPVKKTLRLHEVVKESAEFSLRGSGVALDFEANEDLWLTDVDPGQFSQVIQNIVINAKEAMNNSGRIRIILENIASYAPTGSVKPKDWVSISIEDTGPGIPEDIKNQIFEPYFTTKDQGSGLGLAICHSIVSKHDGFIEVESRDGKGTIFRILLPKSFEETASPGTREEKELARIKRGKILLVDDDEMIRYVAKDMIEYLGHHVEVAETCEEAINKYKISLEQDSLFDCVIIDLTLPGEIGGLKIKDEILKLNSNAKLIVSSGYASNPIMSQHKKYGFFAVLTKPYRLTDLDNVIRAAIS</sequence>
<dbReference type="SUPFAM" id="SSF158472">
    <property type="entry name" value="HAMP domain-like"/>
    <property type="match status" value="1"/>
</dbReference>
<keyword evidence="8" id="KW-0175">Coiled coil</keyword>
<evidence type="ECO:0000259" key="13">
    <source>
        <dbReference type="PROSITE" id="PS50113"/>
    </source>
</evidence>
<dbReference type="InterPro" id="IPR004358">
    <property type="entry name" value="Sig_transdc_His_kin-like_C"/>
</dbReference>
<dbReference type="EC" id="2.7.13.3" evidence="3"/>
<dbReference type="AlphaFoldDB" id="A0A1B9F818"/>
<dbReference type="SMART" id="SM00304">
    <property type="entry name" value="HAMP"/>
    <property type="match status" value="1"/>
</dbReference>
<evidence type="ECO:0000256" key="7">
    <source>
        <dbReference type="PROSITE-ProRule" id="PRU00169"/>
    </source>
</evidence>
<feature type="modified residue" description="4-aspartylphosphate" evidence="7">
    <location>
        <position position="717"/>
    </location>
</feature>
<evidence type="ECO:0000256" key="9">
    <source>
        <dbReference type="SAM" id="Phobius"/>
    </source>
</evidence>
<gene>
    <name evidence="15" type="ORF">DBT_0518</name>
</gene>
<evidence type="ECO:0000259" key="12">
    <source>
        <dbReference type="PROSITE" id="PS50112"/>
    </source>
</evidence>
<feature type="domain" description="HAMP" evidence="14">
    <location>
        <begin position="206"/>
        <end position="258"/>
    </location>
</feature>
<evidence type="ECO:0000256" key="3">
    <source>
        <dbReference type="ARBA" id="ARBA00012438"/>
    </source>
</evidence>
<dbReference type="PRINTS" id="PR00344">
    <property type="entry name" value="BCTRLSENSOR"/>
</dbReference>